<reference evidence="2 3" key="1">
    <citation type="submission" date="2024-10" db="EMBL/GenBank/DDBJ databases">
        <authorList>
            <person name="Ryan C."/>
        </authorList>
    </citation>
    <scope>NUCLEOTIDE SEQUENCE [LARGE SCALE GENOMIC DNA]</scope>
</reference>
<dbReference type="Pfam" id="PF03140">
    <property type="entry name" value="DUF247"/>
    <property type="match status" value="1"/>
</dbReference>
<proteinExistence type="predicted"/>
<organism evidence="2 3">
    <name type="scientific">Urochloa decumbens</name>
    <dbReference type="NCBI Taxonomy" id="240449"/>
    <lineage>
        <taxon>Eukaryota</taxon>
        <taxon>Viridiplantae</taxon>
        <taxon>Streptophyta</taxon>
        <taxon>Embryophyta</taxon>
        <taxon>Tracheophyta</taxon>
        <taxon>Spermatophyta</taxon>
        <taxon>Magnoliopsida</taxon>
        <taxon>Liliopsida</taxon>
        <taxon>Poales</taxon>
        <taxon>Poaceae</taxon>
        <taxon>PACMAD clade</taxon>
        <taxon>Panicoideae</taxon>
        <taxon>Panicodae</taxon>
        <taxon>Paniceae</taxon>
        <taxon>Melinidinae</taxon>
        <taxon>Urochloa</taxon>
    </lineage>
</organism>
<keyword evidence="1" id="KW-1133">Transmembrane helix</keyword>
<dbReference type="AlphaFoldDB" id="A0ABC9GW23"/>
<accession>A0ABC9GW23</accession>
<evidence type="ECO:0000256" key="1">
    <source>
        <dbReference type="SAM" id="Phobius"/>
    </source>
</evidence>
<feature type="transmembrane region" description="Helical" evidence="1">
    <location>
        <begin position="527"/>
        <end position="554"/>
    </location>
</feature>
<sequence length="559" mass="64553">MENYGTSRVHHVDLDDLVASMKDKINLYCSLKETIEKKKNRILISRVPKNIRDVDGKAYDPIVWTIGPYHNGMPELQVMEKEKWKCLSYILYLNRKISLQDYLEIIGETEGEARDCYREGFTMDSSEFIKMLLLDGCFLIASLHGLDGLAGTNPKIVGQIEQSELNETCNIRTKSEVGSSEGDRMKNATKVESDGAPVLDLCQKILHPRGRQVHRTDEDENEGGQLDHCVDKAVNLYKTILVHDLFLLENQIPFFILKRIFELLAGTNANPSLSERITGYVEVMLHCYPNAIPQCNTPKDFQHLLHLCHIYLRPSQRPPEDHTRESRHFCIMHRLFLGQRYVRLSCHAQHKENLPLDKQSTYLHPHKLNRWRRAVQYHEAGIRFNKKEYDKNKPHSLLDIRFSNGTIEIPCLIIDRNTESLFRNLIAFEQTSPQFGKDFTAYIAFLSQLMSIASDVTFLAKNGIIVHEMRFDEEVCALFSKLGKNVDFDHNGNNYLKNVKQAMEEHYQSRLNRWMAWLWHNHFSNPWLILAAVAAVVVLICTILQLPFALLAYLEQSGG</sequence>
<keyword evidence="1" id="KW-0472">Membrane</keyword>
<evidence type="ECO:0000313" key="3">
    <source>
        <dbReference type="Proteomes" id="UP001497457"/>
    </source>
</evidence>
<dbReference type="PANTHER" id="PTHR31170:SF18">
    <property type="entry name" value="(WILD MALAYSIAN BANANA) HYPOTHETICAL PROTEIN"/>
    <property type="match status" value="1"/>
</dbReference>
<gene>
    <name evidence="2" type="ORF">URODEC1_LOCUS119327</name>
</gene>
<keyword evidence="1" id="KW-0812">Transmembrane</keyword>
<evidence type="ECO:0000313" key="2">
    <source>
        <dbReference type="EMBL" id="CAM0145636.1"/>
    </source>
</evidence>
<dbReference type="EMBL" id="CAXIPR030000303">
    <property type="protein sequence ID" value="CAM0145636.1"/>
    <property type="molecule type" value="Genomic_DNA"/>
</dbReference>
<name>A0ABC9GW23_9POAL</name>
<protein>
    <submittedName>
        <fullName evidence="2">Uncharacterized protein</fullName>
    </submittedName>
</protein>
<dbReference type="PANTHER" id="PTHR31170">
    <property type="entry name" value="BNAC04G53230D PROTEIN"/>
    <property type="match status" value="1"/>
</dbReference>
<keyword evidence="3" id="KW-1185">Reference proteome</keyword>
<dbReference type="Proteomes" id="UP001497457">
    <property type="component" value="Unassembled WGS sequence"/>
</dbReference>
<dbReference type="InterPro" id="IPR004158">
    <property type="entry name" value="DUF247_pln"/>
</dbReference>
<comment type="caution">
    <text evidence="2">The sequence shown here is derived from an EMBL/GenBank/DDBJ whole genome shotgun (WGS) entry which is preliminary data.</text>
</comment>